<dbReference type="RefSeq" id="WP_184202390.1">
    <property type="nucleotide sequence ID" value="NZ_JACHGW010000004.1"/>
</dbReference>
<proteinExistence type="predicted"/>
<keyword evidence="2" id="KW-0378">Hydrolase</keyword>
<evidence type="ECO:0000313" key="2">
    <source>
        <dbReference type="EMBL" id="MBB6052772.1"/>
    </source>
</evidence>
<dbReference type="Pfam" id="PF00459">
    <property type="entry name" value="Inositol_P"/>
    <property type="match status" value="1"/>
</dbReference>
<dbReference type="EC" id="3.1.3.25" evidence="2"/>
<dbReference type="PRINTS" id="PR00377">
    <property type="entry name" value="IMPHPHTASES"/>
</dbReference>
<reference evidence="2 3" key="1">
    <citation type="submission" date="2020-08" db="EMBL/GenBank/DDBJ databases">
        <title>Genomic Encyclopedia of Type Strains, Phase IV (KMG-IV): sequencing the most valuable type-strain genomes for metagenomic binning, comparative biology and taxonomic classification.</title>
        <authorList>
            <person name="Goeker M."/>
        </authorList>
    </citation>
    <scope>NUCLEOTIDE SEQUENCE [LARGE SCALE GENOMIC DNA]</scope>
    <source>
        <strain evidence="2 3">DSM 23562</strain>
    </source>
</reference>
<organism evidence="2 3">
    <name type="scientific">Armatimonas rosea</name>
    <dbReference type="NCBI Taxonomy" id="685828"/>
    <lineage>
        <taxon>Bacteria</taxon>
        <taxon>Bacillati</taxon>
        <taxon>Armatimonadota</taxon>
        <taxon>Armatimonadia</taxon>
        <taxon>Armatimonadales</taxon>
        <taxon>Armatimonadaceae</taxon>
        <taxon>Armatimonas</taxon>
    </lineage>
</organism>
<feature type="binding site" evidence="1">
    <location>
        <position position="82"/>
    </location>
    <ligand>
        <name>Mg(2+)</name>
        <dbReference type="ChEBI" id="CHEBI:18420"/>
        <label>1</label>
        <note>catalytic</note>
    </ligand>
</feature>
<sequence length="263" mass="28048">MNTTYLETAVSLARQAGEIGRTIFLTARESTWKSDNTPVTEADIAINDLVIRELSRLYPDHAIIGEESSQPHAGASHVWVCDPIDGTIPYALGIPTSAFSLGLVIDGVTEVGVAYDFHADRMYTAERGKGAFCNGVPLKAFQGTSLRATVSDVEGIWWSGFPVGELTRLPSLLEREGSKILKVCSMVYAGLLVARGELAGMISRGDKPWDVAAMDIIVREAGGCVTDLQGNPLRCDGPIPGSVVCGAGVQDAYLSLIDEAFAE</sequence>
<feature type="binding site" evidence="1">
    <location>
        <position position="84"/>
    </location>
    <ligand>
        <name>Mg(2+)</name>
        <dbReference type="ChEBI" id="CHEBI:18420"/>
        <label>1</label>
        <note>catalytic</note>
    </ligand>
</feature>
<protein>
    <submittedName>
        <fullName evidence="2">Myo-inositol-1(Or 4)-monophosphatase</fullName>
        <ecNumber evidence="2">3.1.3.25</ecNumber>
    </submittedName>
</protein>
<dbReference type="PANTHER" id="PTHR20854">
    <property type="entry name" value="INOSITOL MONOPHOSPHATASE"/>
    <property type="match status" value="1"/>
</dbReference>
<comment type="cofactor">
    <cofactor evidence="1">
        <name>Mg(2+)</name>
        <dbReference type="ChEBI" id="CHEBI:18420"/>
    </cofactor>
</comment>
<dbReference type="InterPro" id="IPR000760">
    <property type="entry name" value="Inositol_monophosphatase-like"/>
</dbReference>
<evidence type="ECO:0000256" key="1">
    <source>
        <dbReference type="PIRSR" id="PIRSR600760-2"/>
    </source>
</evidence>
<keyword evidence="1" id="KW-0460">Magnesium</keyword>
<name>A0A7W9W9P1_ARMRO</name>
<evidence type="ECO:0000313" key="3">
    <source>
        <dbReference type="Proteomes" id="UP000520814"/>
    </source>
</evidence>
<feature type="binding site" evidence="1">
    <location>
        <position position="85"/>
    </location>
    <ligand>
        <name>Mg(2+)</name>
        <dbReference type="ChEBI" id="CHEBI:18420"/>
        <label>1</label>
        <note>catalytic</note>
    </ligand>
</feature>
<dbReference type="GO" id="GO:0046872">
    <property type="term" value="F:metal ion binding"/>
    <property type="evidence" value="ECO:0007669"/>
    <property type="project" value="UniProtKB-KW"/>
</dbReference>
<dbReference type="EMBL" id="JACHGW010000004">
    <property type="protein sequence ID" value="MBB6052772.1"/>
    <property type="molecule type" value="Genomic_DNA"/>
</dbReference>
<dbReference type="AlphaFoldDB" id="A0A7W9W9P1"/>
<dbReference type="SUPFAM" id="SSF56655">
    <property type="entry name" value="Carbohydrate phosphatase"/>
    <property type="match status" value="1"/>
</dbReference>
<gene>
    <name evidence="2" type="ORF">HNQ39_004593</name>
</gene>
<dbReference type="Proteomes" id="UP000520814">
    <property type="component" value="Unassembled WGS sequence"/>
</dbReference>
<accession>A0A7W9W9P1</accession>
<comment type="caution">
    <text evidence="2">The sequence shown here is derived from an EMBL/GenBank/DDBJ whole genome shotgun (WGS) entry which is preliminary data.</text>
</comment>
<dbReference type="Gene3D" id="3.30.540.10">
    <property type="entry name" value="Fructose-1,6-Bisphosphatase, subunit A, domain 1"/>
    <property type="match status" value="1"/>
</dbReference>
<feature type="binding site" evidence="1">
    <location>
        <position position="210"/>
    </location>
    <ligand>
        <name>Mg(2+)</name>
        <dbReference type="ChEBI" id="CHEBI:18420"/>
        <label>1</label>
        <note>catalytic</note>
    </ligand>
</feature>
<dbReference type="PANTHER" id="PTHR20854:SF4">
    <property type="entry name" value="INOSITOL-1-MONOPHOSPHATASE-RELATED"/>
    <property type="match status" value="1"/>
</dbReference>
<keyword evidence="3" id="KW-1185">Reference proteome</keyword>
<feature type="binding site" evidence="1">
    <location>
        <position position="66"/>
    </location>
    <ligand>
        <name>Mg(2+)</name>
        <dbReference type="ChEBI" id="CHEBI:18420"/>
        <label>1</label>
        <note>catalytic</note>
    </ligand>
</feature>
<dbReference type="Gene3D" id="3.40.190.80">
    <property type="match status" value="1"/>
</dbReference>
<dbReference type="GO" id="GO:0007165">
    <property type="term" value="P:signal transduction"/>
    <property type="evidence" value="ECO:0007669"/>
    <property type="project" value="TreeGrafter"/>
</dbReference>
<dbReference type="GO" id="GO:0006020">
    <property type="term" value="P:inositol metabolic process"/>
    <property type="evidence" value="ECO:0007669"/>
    <property type="project" value="TreeGrafter"/>
</dbReference>
<keyword evidence="1" id="KW-0479">Metal-binding</keyword>
<dbReference type="GO" id="GO:0008934">
    <property type="term" value="F:inositol monophosphate 1-phosphatase activity"/>
    <property type="evidence" value="ECO:0007669"/>
    <property type="project" value="TreeGrafter"/>
</dbReference>